<comment type="cofactor">
    <cofactor evidence="8 9">
        <name>Zn(2+)</name>
        <dbReference type="ChEBI" id="CHEBI:29105"/>
    </cofactor>
    <text evidence="8 9">Binds 1 zinc ion per subunit.</text>
</comment>
<dbReference type="GO" id="GO:0004222">
    <property type="term" value="F:metalloendopeptidase activity"/>
    <property type="evidence" value="ECO:0007669"/>
    <property type="project" value="UniProtKB-UniRule"/>
</dbReference>
<dbReference type="InterPro" id="IPR001577">
    <property type="entry name" value="Peptidase_M8"/>
</dbReference>
<evidence type="ECO:0000256" key="1">
    <source>
        <dbReference type="ARBA" id="ARBA00005860"/>
    </source>
</evidence>
<dbReference type="SUPFAM" id="SSF55486">
    <property type="entry name" value="Metalloproteases ('zincins'), catalytic domain"/>
    <property type="match status" value="1"/>
</dbReference>
<evidence type="ECO:0000256" key="2">
    <source>
        <dbReference type="ARBA" id="ARBA00022670"/>
    </source>
</evidence>
<dbReference type="AlphaFoldDB" id="A0AAD1SAG1"/>
<protein>
    <recommendedName>
        <fullName evidence="9">Leishmanolysin-like peptidase</fullName>
        <ecNumber evidence="9">3.4.24.-</ecNumber>
    </recommendedName>
</protein>
<keyword evidence="5 8" id="KW-0862">Zinc</keyword>
<accession>A0AAD1SAG1</accession>
<feature type="active site" evidence="7">
    <location>
        <position position="256"/>
    </location>
</feature>
<dbReference type="GO" id="GO:0007155">
    <property type="term" value="P:cell adhesion"/>
    <property type="evidence" value="ECO:0007669"/>
    <property type="project" value="InterPro"/>
</dbReference>
<dbReference type="PANTHER" id="PTHR10942">
    <property type="entry name" value="LEISHMANOLYSIN-LIKE PEPTIDASE"/>
    <property type="match status" value="1"/>
</dbReference>
<evidence type="ECO:0000256" key="8">
    <source>
        <dbReference type="PIRSR" id="PIRSR601577-2"/>
    </source>
</evidence>
<dbReference type="EC" id="3.4.24.-" evidence="9"/>
<dbReference type="GO" id="GO:0016020">
    <property type="term" value="C:membrane"/>
    <property type="evidence" value="ECO:0007669"/>
    <property type="project" value="InterPro"/>
</dbReference>
<evidence type="ECO:0000313" key="12">
    <source>
        <dbReference type="Proteomes" id="UP001295444"/>
    </source>
</evidence>
<dbReference type="Pfam" id="PF01457">
    <property type="entry name" value="Peptidase_M8"/>
    <property type="match status" value="2"/>
</dbReference>
<evidence type="ECO:0000256" key="3">
    <source>
        <dbReference type="ARBA" id="ARBA00022723"/>
    </source>
</evidence>
<dbReference type="Proteomes" id="UP001295444">
    <property type="component" value="Chromosome 05"/>
</dbReference>
<keyword evidence="10" id="KW-1133">Transmembrane helix</keyword>
<evidence type="ECO:0000256" key="9">
    <source>
        <dbReference type="RuleBase" id="RU366077"/>
    </source>
</evidence>
<gene>
    <name evidence="11" type="ORF">PECUL_23A055743</name>
</gene>
<feature type="transmembrane region" description="Helical" evidence="10">
    <location>
        <begin position="12"/>
        <end position="31"/>
    </location>
</feature>
<keyword evidence="10" id="KW-0812">Transmembrane</keyword>
<keyword evidence="4 9" id="KW-0378">Hydrolase</keyword>
<evidence type="ECO:0000256" key="10">
    <source>
        <dbReference type="SAM" id="Phobius"/>
    </source>
</evidence>
<dbReference type="Gene3D" id="3.10.170.20">
    <property type="match status" value="1"/>
</dbReference>
<reference evidence="11" key="1">
    <citation type="submission" date="2022-03" db="EMBL/GenBank/DDBJ databases">
        <authorList>
            <person name="Alioto T."/>
            <person name="Alioto T."/>
            <person name="Gomez Garrido J."/>
        </authorList>
    </citation>
    <scope>NUCLEOTIDE SEQUENCE</scope>
</reference>
<dbReference type="GO" id="GO:0046872">
    <property type="term" value="F:metal ion binding"/>
    <property type="evidence" value="ECO:0007669"/>
    <property type="project" value="UniProtKB-KW"/>
</dbReference>
<dbReference type="Gene3D" id="3.90.132.10">
    <property type="entry name" value="Leishmanolysin , domain 2"/>
    <property type="match status" value="1"/>
</dbReference>
<keyword evidence="10" id="KW-0472">Membrane</keyword>
<organism evidence="11 12">
    <name type="scientific">Pelobates cultripes</name>
    <name type="common">Western spadefoot toad</name>
    <dbReference type="NCBI Taxonomy" id="61616"/>
    <lineage>
        <taxon>Eukaryota</taxon>
        <taxon>Metazoa</taxon>
        <taxon>Chordata</taxon>
        <taxon>Craniata</taxon>
        <taxon>Vertebrata</taxon>
        <taxon>Euteleostomi</taxon>
        <taxon>Amphibia</taxon>
        <taxon>Batrachia</taxon>
        <taxon>Anura</taxon>
        <taxon>Pelobatoidea</taxon>
        <taxon>Pelobatidae</taxon>
        <taxon>Pelobates</taxon>
    </lineage>
</organism>
<dbReference type="Gene3D" id="2.30.34.10">
    <property type="entry name" value="Leishmanolysin domain 4"/>
    <property type="match status" value="1"/>
</dbReference>
<dbReference type="GO" id="GO:0005737">
    <property type="term" value="C:cytoplasm"/>
    <property type="evidence" value="ECO:0007669"/>
    <property type="project" value="TreeGrafter"/>
</dbReference>
<keyword evidence="2 9" id="KW-0645">Protease</keyword>
<evidence type="ECO:0000256" key="5">
    <source>
        <dbReference type="ARBA" id="ARBA00022833"/>
    </source>
</evidence>
<sequence>MRRRLSVIRTIFMQFPGWLYALSLTVIITGICSSVCIHDSVQRETVVVSPPIIPPHASHLHLRDVHRTPFLPLRITPWYLPGESVLLTPTESKKLQKAILDVTRTVSSVLSVHRVEGPLLLNRDIEKFCHSVWRNSTLPNYNKCGSLNKSYRGETCLDIIIPDSHLRGFEVWLELGQEPSVVTPDGAGIPGTDFLLYVRVAQTEKCATQSSVIAYASYCQLDPFGRPLAGIIVFCPEHLKEEEYQHSHVVQVSLHELLHALGFSRNLFSRWIDCDLYDTGDICSSRSRVANTDENGQFRIYTPTVMRKMGEHLGGGSVGAPLENKDFPHSASSHWEARVLQGSTLTASLSPPHLTHLDIITLAAFKDMGWYGVNTNIIDQLVWGKGAGHSFGLPTKCNDTSTGFFCTGSEIGCHHLHLDKGVCSTDSFLEGCRIYKPLSSGGECWLPQKERAQEEIYDQNSRCFFSNLTKEGAHQTKVKGRCYLHRCMAPNSFQVKVQGSEWTDCPPGEWIQVAGFGGFLHCPLGRLCMGFNHLLLPVSTGSSPLVSTAAVKEETEFISGPKLNVQVVIAQSMKGSPEETMQLKEEVLVVIAQKAGIRRCLLQGTPRTDLVFSIFITAVGSEDCPGRNLDTPSHLALLKLACSGTPSIMYNSSKFSTVLIRILDYSCPTLNPNVDTNTYLTWACLGALFPIIFILMLAWKRHKKQSLIVHDIYQSQVVDEDILTQQKGTTWWCCMA</sequence>
<keyword evidence="12" id="KW-1185">Reference proteome</keyword>
<feature type="binding site" evidence="8">
    <location>
        <position position="334"/>
    </location>
    <ligand>
        <name>Zn(2+)</name>
        <dbReference type="ChEBI" id="CHEBI:29105"/>
        <note>catalytic</note>
    </ligand>
</feature>
<keyword evidence="3 8" id="KW-0479">Metal-binding</keyword>
<dbReference type="PANTHER" id="PTHR10942:SF6">
    <property type="entry name" value="CILIATED LEFT-RIGHT ORGANIZER METALLOPEPTIDASE"/>
    <property type="match status" value="1"/>
</dbReference>
<evidence type="ECO:0000256" key="4">
    <source>
        <dbReference type="ARBA" id="ARBA00022801"/>
    </source>
</evidence>
<proteinExistence type="inferred from homology"/>
<comment type="similarity">
    <text evidence="1 9">Belongs to the peptidase M8 family.</text>
</comment>
<evidence type="ECO:0000313" key="11">
    <source>
        <dbReference type="EMBL" id="CAH2294520.1"/>
    </source>
</evidence>
<keyword evidence="6 8" id="KW-0482">Metalloprotease</keyword>
<name>A0AAD1SAG1_PELCU</name>
<feature type="transmembrane region" description="Helical" evidence="10">
    <location>
        <begin position="679"/>
        <end position="699"/>
    </location>
</feature>
<feature type="binding site" evidence="8">
    <location>
        <position position="259"/>
    </location>
    <ligand>
        <name>Zn(2+)</name>
        <dbReference type="ChEBI" id="CHEBI:29105"/>
        <note>catalytic</note>
    </ligand>
</feature>
<dbReference type="EMBL" id="OW240916">
    <property type="protein sequence ID" value="CAH2294520.1"/>
    <property type="molecule type" value="Genomic_DNA"/>
</dbReference>
<dbReference type="GO" id="GO:0006508">
    <property type="term" value="P:proteolysis"/>
    <property type="evidence" value="ECO:0007669"/>
    <property type="project" value="UniProtKB-KW"/>
</dbReference>
<evidence type="ECO:0000256" key="7">
    <source>
        <dbReference type="PIRSR" id="PIRSR601577-1"/>
    </source>
</evidence>
<feature type="binding site" evidence="8">
    <location>
        <position position="255"/>
    </location>
    <ligand>
        <name>Zn(2+)</name>
        <dbReference type="ChEBI" id="CHEBI:29105"/>
        <note>catalytic</note>
    </ligand>
</feature>
<evidence type="ECO:0000256" key="6">
    <source>
        <dbReference type="ARBA" id="ARBA00023049"/>
    </source>
</evidence>